<dbReference type="Proteomes" id="UP000233551">
    <property type="component" value="Unassembled WGS sequence"/>
</dbReference>
<name>A0A2I0L017_PUNGR</name>
<keyword evidence="2" id="KW-1185">Reference proteome</keyword>
<reference evidence="1 2" key="1">
    <citation type="submission" date="2017-11" db="EMBL/GenBank/DDBJ databases">
        <title>De-novo sequencing of pomegranate (Punica granatum L.) genome.</title>
        <authorList>
            <person name="Akparov Z."/>
            <person name="Amiraslanov A."/>
            <person name="Hajiyeva S."/>
            <person name="Abbasov M."/>
            <person name="Kaur K."/>
            <person name="Hamwieh A."/>
            <person name="Solovyev V."/>
            <person name="Salamov A."/>
            <person name="Braich B."/>
            <person name="Kosarev P."/>
            <person name="Mahmoud A."/>
            <person name="Hajiyev E."/>
            <person name="Babayeva S."/>
            <person name="Izzatullayeva V."/>
            <person name="Mammadov A."/>
            <person name="Mammadov A."/>
            <person name="Sharifova S."/>
            <person name="Ojaghi J."/>
            <person name="Eynullazada K."/>
            <person name="Bayramov B."/>
            <person name="Abdulazimova A."/>
            <person name="Shahmuradov I."/>
        </authorList>
    </citation>
    <scope>NUCLEOTIDE SEQUENCE [LARGE SCALE GENOMIC DNA]</scope>
    <source>
        <strain evidence="2">cv. AG2017</strain>
        <tissue evidence="1">Leaf</tissue>
    </source>
</reference>
<sequence>MDPSYKQLEGGDIPLSRPRSVRFTSKCPSFLISDQQLSFARGSSKLLSMNYSLIQVTILIVHRFHIRRMSILVHDRPVSFRWSHNMLGAKIKLIRVDHPRHQQQVDRQPPRMAGHTPPRRLRQLLLHDLLCLDLPLPSAAEEKMILSLCPHSPSWRNHSNRSRSLGTPCSFFRTLSTGGWLSRLLGRGSRESSESSSWDHQPLHPYLMETMKTP</sequence>
<dbReference type="AlphaFoldDB" id="A0A2I0L017"/>
<gene>
    <name evidence="1" type="ORF">CRG98_006047</name>
</gene>
<evidence type="ECO:0000313" key="1">
    <source>
        <dbReference type="EMBL" id="PKI73466.1"/>
    </source>
</evidence>
<accession>A0A2I0L017</accession>
<organism evidence="1 2">
    <name type="scientific">Punica granatum</name>
    <name type="common">Pomegranate</name>
    <dbReference type="NCBI Taxonomy" id="22663"/>
    <lineage>
        <taxon>Eukaryota</taxon>
        <taxon>Viridiplantae</taxon>
        <taxon>Streptophyta</taxon>
        <taxon>Embryophyta</taxon>
        <taxon>Tracheophyta</taxon>
        <taxon>Spermatophyta</taxon>
        <taxon>Magnoliopsida</taxon>
        <taxon>eudicotyledons</taxon>
        <taxon>Gunneridae</taxon>
        <taxon>Pentapetalae</taxon>
        <taxon>rosids</taxon>
        <taxon>malvids</taxon>
        <taxon>Myrtales</taxon>
        <taxon>Lythraceae</taxon>
        <taxon>Punica</taxon>
    </lineage>
</organism>
<protein>
    <submittedName>
        <fullName evidence="1">Uncharacterized protein</fullName>
    </submittedName>
</protein>
<evidence type="ECO:0000313" key="2">
    <source>
        <dbReference type="Proteomes" id="UP000233551"/>
    </source>
</evidence>
<comment type="caution">
    <text evidence="1">The sequence shown here is derived from an EMBL/GenBank/DDBJ whole genome shotgun (WGS) entry which is preliminary data.</text>
</comment>
<proteinExistence type="predicted"/>
<dbReference type="EMBL" id="PGOL01000272">
    <property type="protein sequence ID" value="PKI73466.1"/>
    <property type="molecule type" value="Genomic_DNA"/>
</dbReference>